<dbReference type="Proteomes" id="UP001295423">
    <property type="component" value="Unassembled WGS sequence"/>
</dbReference>
<name>A0AAD2FFK3_9STRA</name>
<keyword evidence="1" id="KW-0812">Transmembrane</keyword>
<evidence type="ECO:0000313" key="4">
    <source>
        <dbReference type="Proteomes" id="UP001295423"/>
    </source>
</evidence>
<organism evidence="3 4">
    <name type="scientific">Cylindrotheca closterium</name>
    <dbReference type="NCBI Taxonomy" id="2856"/>
    <lineage>
        <taxon>Eukaryota</taxon>
        <taxon>Sar</taxon>
        <taxon>Stramenopiles</taxon>
        <taxon>Ochrophyta</taxon>
        <taxon>Bacillariophyta</taxon>
        <taxon>Bacillariophyceae</taxon>
        <taxon>Bacillariophycidae</taxon>
        <taxon>Bacillariales</taxon>
        <taxon>Bacillariaceae</taxon>
        <taxon>Cylindrotheca</taxon>
    </lineage>
</organism>
<keyword evidence="4" id="KW-1185">Reference proteome</keyword>
<reference evidence="3" key="1">
    <citation type="submission" date="2023-08" db="EMBL/GenBank/DDBJ databases">
        <authorList>
            <person name="Audoor S."/>
            <person name="Bilcke G."/>
        </authorList>
    </citation>
    <scope>NUCLEOTIDE SEQUENCE</scope>
</reference>
<feature type="transmembrane region" description="Helical" evidence="1">
    <location>
        <begin position="397"/>
        <end position="419"/>
    </location>
</feature>
<feature type="chain" id="PRO_5042286133" evidence="2">
    <location>
        <begin position="31"/>
        <end position="456"/>
    </location>
</feature>
<keyword evidence="1" id="KW-1133">Transmembrane helix</keyword>
<evidence type="ECO:0000256" key="2">
    <source>
        <dbReference type="SAM" id="SignalP"/>
    </source>
</evidence>
<dbReference type="AlphaFoldDB" id="A0AAD2FFK3"/>
<comment type="caution">
    <text evidence="3">The sequence shown here is derived from an EMBL/GenBank/DDBJ whole genome shotgun (WGS) entry which is preliminary data.</text>
</comment>
<evidence type="ECO:0000313" key="3">
    <source>
        <dbReference type="EMBL" id="CAJ1937039.1"/>
    </source>
</evidence>
<keyword evidence="1" id="KW-0472">Membrane</keyword>
<keyword evidence="2" id="KW-0732">Signal</keyword>
<dbReference type="EMBL" id="CAKOGP040000591">
    <property type="protein sequence ID" value="CAJ1937039.1"/>
    <property type="molecule type" value="Genomic_DNA"/>
</dbReference>
<accession>A0AAD2FFK3</accession>
<evidence type="ECO:0000256" key="1">
    <source>
        <dbReference type="SAM" id="Phobius"/>
    </source>
</evidence>
<protein>
    <submittedName>
        <fullName evidence="3">Uncharacterized protein</fullName>
    </submittedName>
</protein>
<gene>
    <name evidence="3" type="ORF">CYCCA115_LOCUS5483</name>
</gene>
<sequence>MTLLHHSRTSLACLLFLAVLIAVQIQTGVAEYSEAVQFDSKELIFFAGPHQADNSGVSDFFHHWIASGWRKGHPNLLALRYWRWPTPEDDYYGAEVFGELMKQHNNATLNKDIIVSIQNFWAEAENGVVIGSELFDQVGHNARYDALTPMNKIVSTLQQDDENVTVILNYRTPRIEQWMSIWNANDPNSTYTEFMCKSYHNPEDPDLKKVRISQLSASMNGLNAAYEFLRRGWNVKLIDLEGVHQTDRDVTHVIGCDILKGECEDGYIARHDKFRTPDEEVPDIGNDVGEDEARKVEELFRFRDCGYEELMKPFLESGQMEVMYKYSIWADCEPGRSEIYKNLANADETVYTALLSQVDCNSVGIEVHDGIITMDEALTMTGNINHNERKGGMLEGLFNNIVVPLVFMGAIAYAAFYLYKKRQNRALNSRAVAGRRSDLQAAAGSIQQTAMSRQMT</sequence>
<feature type="signal peptide" evidence="2">
    <location>
        <begin position="1"/>
        <end position="30"/>
    </location>
</feature>
<proteinExistence type="predicted"/>